<dbReference type="AlphaFoldDB" id="A0A3L9ZZV4"/>
<keyword evidence="12" id="KW-0511">Multifunctional enzyme</keyword>
<dbReference type="EC" id="2.7.7.2" evidence="15"/>
<dbReference type="PIRSF" id="PIRSF004491">
    <property type="entry name" value="FAD_Synth"/>
    <property type="match status" value="1"/>
</dbReference>
<evidence type="ECO:0000256" key="9">
    <source>
        <dbReference type="ARBA" id="ARBA00022777"/>
    </source>
</evidence>
<keyword evidence="7 15" id="KW-0548">Nucleotidyltransferase</keyword>
<dbReference type="UniPathway" id="UPA00276">
    <property type="reaction ID" value="UER00406"/>
</dbReference>
<keyword evidence="4 15" id="KW-0285">Flavoprotein</keyword>
<evidence type="ECO:0000256" key="11">
    <source>
        <dbReference type="ARBA" id="ARBA00022840"/>
    </source>
</evidence>
<organism evidence="17 18">
    <name type="scientific">Umboniibacter marinipuniceus</name>
    <dbReference type="NCBI Taxonomy" id="569599"/>
    <lineage>
        <taxon>Bacteria</taxon>
        <taxon>Pseudomonadati</taxon>
        <taxon>Pseudomonadota</taxon>
        <taxon>Gammaproteobacteria</taxon>
        <taxon>Cellvibrionales</taxon>
        <taxon>Cellvibrionaceae</taxon>
        <taxon>Umboniibacter</taxon>
    </lineage>
</organism>
<dbReference type="NCBIfam" id="NF004159">
    <property type="entry name" value="PRK05627.1-2"/>
    <property type="match status" value="1"/>
</dbReference>
<keyword evidence="8 15" id="KW-0547">Nucleotide-binding</keyword>
<evidence type="ECO:0000256" key="2">
    <source>
        <dbReference type="ARBA" id="ARBA00004726"/>
    </source>
</evidence>
<sequence>MQLIRGLHNLVQISSASVVTIGAFDGLHLGHQAILNRVKQLAEAANAVPTVVLFEPQPSEYFAPDQAPARLSRFRDKVELLMSYGIQRIVCLRFNQQIQNMTPVEFVSRVLVEGLKTQHLIVGDDFRFGANREGDFALLQQLAPQSGFIVEDTPTTEVHGERVSSTRIRELLLSGDCAQAKQLLSRDFSIQGHVGKGRQLGRTIGVPTANVALRRRRSPLHGVFAVRVLVAGEWHQGVANIGVKPTVGAEPIPSLEAHLFNFDQDIYGQAITVVFLTKLRDEQAFSSFAELQQQIARDQQAARDYFVNEFKVIE</sequence>
<gene>
    <name evidence="17" type="ORF">DFR27_2332</name>
</gene>
<dbReference type="GO" id="GO:0009398">
    <property type="term" value="P:FMN biosynthetic process"/>
    <property type="evidence" value="ECO:0007669"/>
    <property type="project" value="UniProtKB-UniRule"/>
</dbReference>
<comment type="catalytic activity">
    <reaction evidence="14 15">
        <text>FMN + ATP + H(+) = FAD + diphosphate</text>
        <dbReference type="Rhea" id="RHEA:17237"/>
        <dbReference type="ChEBI" id="CHEBI:15378"/>
        <dbReference type="ChEBI" id="CHEBI:30616"/>
        <dbReference type="ChEBI" id="CHEBI:33019"/>
        <dbReference type="ChEBI" id="CHEBI:57692"/>
        <dbReference type="ChEBI" id="CHEBI:58210"/>
        <dbReference type="EC" id="2.7.7.2"/>
    </reaction>
</comment>
<keyword evidence="6 15" id="KW-0808">Transferase</keyword>
<dbReference type="NCBIfam" id="TIGR00083">
    <property type="entry name" value="ribF"/>
    <property type="match status" value="1"/>
</dbReference>
<dbReference type="InterPro" id="IPR023468">
    <property type="entry name" value="Riboflavin_kinase"/>
</dbReference>
<comment type="pathway">
    <text evidence="3 15">Cofactor biosynthesis; FMN biosynthesis; FMN from riboflavin (ATP route): step 1/1.</text>
</comment>
<comment type="function">
    <text evidence="1">Catalyzes the phosphorylation of riboflavin to FMN followed by the adenylation of FMN to FAD.</text>
</comment>
<dbReference type="CDD" id="cd02064">
    <property type="entry name" value="FAD_synthetase_N"/>
    <property type="match status" value="1"/>
</dbReference>
<dbReference type="EMBL" id="REFJ01000006">
    <property type="protein sequence ID" value="RMA78401.1"/>
    <property type="molecule type" value="Genomic_DNA"/>
</dbReference>
<dbReference type="Pfam" id="PF06574">
    <property type="entry name" value="FAD_syn"/>
    <property type="match status" value="1"/>
</dbReference>
<dbReference type="UniPathway" id="UPA00277">
    <property type="reaction ID" value="UER00407"/>
</dbReference>
<dbReference type="NCBIfam" id="NF004162">
    <property type="entry name" value="PRK05627.1-5"/>
    <property type="match status" value="1"/>
</dbReference>
<evidence type="ECO:0000313" key="18">
    <source>
        <dbReference type="Proteomes" id="UP000267187"/>
    </source>
</evidence>
<dbReference type="NCBIfam" id="TIGR00125">
    <property type="entry name" value="cyt_tran_rel"/>
    <property type="match status" value="1"/>
</dbReference>
<dbReference type="SUPFAM" id="SSF52374">
    <property type="entry name" value="Nucleotidylyl transferase"/>
    <property type="match status" value="1"/>
</dbReference>
<keyword evidence="9 15" id="KW-0418">Kinase</keyword>
<evidence type="ECO:0000256" key="5">
    <source>
        <dbReference type="ARBA" id="ARBA00022643"/>
    </source>
</evidence>
<dbReference type="GO" id="GO:0006747">
    <property type="term" value="P:FAD biosynthetic process"/>
    <property type="evidence" value="ECO:0007669"/>
    <property type="project" value="UniProtKB-UniRule"/>
</dbReference>
<dbReference type="InterPro" id="IPR004821">
    <property type="entry name" value="Cyt_trans-like"/>
</dbReference>
<evidence type="ECO:0000256" key="15">
    <source>
        <dbReference type="PIRNR" id="PIRNR004491"/>
    </source>
</evidence>
<evidence type="ECO:0000256" key="8">
    <source>
        <dbReference type="ARBA" id="ARBA00022741"/>
    </source>
</evidence>
<dbReference type="NCBIfam" id="NF004160">
    <property type="entry name" value="PRK05627.1-3"/>
    <property type="match status" value="1"/>
</dbReference>
<keyword evidence="11 15" id="KW-0067">ATP-binding</keyword>
<dbReference type="PANTHER" id="PTHR22749:SF6">
    <property type="entry name" value="RIBOFLAVIN KINASE"/>
    <property type="match status" value="1"/>
</dbReference>
<name>A0A3L9ZZV4_9GAMM</name>
<dbReference type="EC" id="2.7.1.26" evidence="15"/>
<reference evidence="17 18" key="1">
    <citation type="submission" date="2018-10" db="EMBL/GenBank/DDBJ databases">
        <title>Genomic Encyclopedia of Type Strains, Phase IV (KMG-IV): sequencing the most valuable type-strain genomes for metagenomic binning, comparative biology and taxonomic classification.</title>
        <authorList>
            <person name="Goeker M."/>
        </authorList>
    </citation>
    <scope>NUCLEOTIDE SEQUENCE [LARGE SCALE GENOMIC DNA]</scope>
    <source>
        <strain evidence="17 18">DSM 25080</strain>
    </source>
</reference>
<evidence type="ECO:0000256" key="4">
    <source>
        <dbReference type="ARBA" id="ARBA00022630"/>
    </source>
</evidence>
<dbReference type="Gene3D" id="3.40.50.620">
    <property type="entry name" value="HUPs"/>
    <property type="match status" value="1"/>
</dbReference>
<evidence type="ECO:0000259" key="16">
    <source>
        <dbReference type="SMART" id="SM00904"/>
    </source>
</evidence>
<dbReference type="InterPro" id="IPR015865">
    <property type="entry name" value="Riboflavin_kinase_bac/euk"/>
</dbReference>
<evidence type="ECO:0000256" key="13">
    <source>
        <dbReference type="ARBA" id="ARBA00047880"/>
    </source>
</evidence>
<dbReference type="GO" id="GO:0005524">
    <property type="term" value="F:ATP binding"/>
    <property type="evidence" value="ECO:0007669"/>
    <property type="project" value="UniProtKB-UniRule"/>
</dbReference>
<evidence type="ECO:0000256" key="10">
    <source>
        <dbReference type="ARBA" id="ARBA00022827"/>
    </source>
</evidence>
<evidence type="ECO:0000256" key="12">
    <source>
        <dbReference type="ARBA" id="ARBA00023268"/>
    </source>
</evidence>
<dbReference type="Pfam" id="PF01687">
    <property type="entry name" value="Flavokinase"/>
    <property type="match status" value="1"/>
</dbReference>
<dbReference type="GO" id="GO:0003919">
    <property type="term" value="F:FMN adenylyltransferase activity"/>
    <property type="evidence" value="ECO:0007669"/>
    <property type="project" value="UniProtKB-UniRule"/>
</dbReference>
<feature type="domain" description="Riboflavin kinase" evidence="16">
    <location>
        <begin position="183"/>
        <end position="307"/>
    </location>
</feature>
<dbReference type="FunFam" id="3.40.50.620:FF:000021">
    <property type="entry name" value="Riboflavin biosynthesis protein"/>
    <property type="match status" value="1"/>
</dbReference>
<evidence type="ECO:0000256" key="6">
    <source>
        <dbReference type="ARBA" id="ARBA00022679"/>
    </source>
</evidence>
<dbReference type="SMART" id="SM00904">
    <property type="entry name" value="Flavokinase"/>
    <property type="match status" value="1"/>
</dbReference>
<accession>A0A3L9ZZV4</accession>
<dbReference type="InterPro" id="IPR023465">
    <property type="entry name" value="Riboflavin_kinase_dom_sf"/>
</dbReference>
<comment type="pathway">
    <text evidence="2 15">Cofactor biosynthesis; FAD biosynthesis; FAD from FMN: step 1/1.</text>
</comment>
<dbReference type="InterPro" id="IPR014729">
    <property type="entry name" value="Rossmann-like_a/b/a_fold"/>
</dbReference>
<dbReference type="GO" id="GO:0009231">
    <property type="term" value="P:riboflavin biosynthetic process"/>
    <property type="evidence" value="ECO:0007669"/>
    <property type="project" value="InterPro"/>
</dbReference>
<evidence type="ECO:0000256" key="3">
    <source>
        <dbReference type="ARBA" id="ARBA00005201"/>
    </source>
</evidence>
<dbReference type="InterPro" id="IPR015864">
    <property type="entry name" value="FAD_synthase"/>
</dbReference>
<comment type="caution">
    <text evidence="17">The sequence shown here is derived from an EMBL/GenBank/DDBJ whole genome shotgun (WGS) entry which is preliminary data.</text>
</comment>
<keyword evidence="10 15" id="KW-0274">FAD</keyword>
<dbReference type="RefSeq" id="WP_121877643.1">
    <property type="nucleotide sequence ID" value="NZ_REFJ01000006.1"/>
</dbReference>
<dbReference type="PANTHER" id="PTHR22749">
    <property type="entry name" value="RIBOFLAVIN KINASE/FMN ADENYLYLTRANSFERASE"/>
    <property type="match status" value="1"/>
</dbReference>
<keyword evidence="18" id="KW-1185">Reference proteome</keyword>
<comment type="catalytic activity">
    <reaction evidence="13 15">
        <text>riboflavin + ATP = FMN + ADP + H(+)</text>
        <dbReference type="Rhea" id="RHEA:14357"/>
        <dbReference type="ChEBI" id="CHEBI:15378"/>
        <dbReference type="ChEBI" id="CHEBI:30616"/>
        <dbReference type="ChEBI" id="CHEBI:57986"/>
        <dbReference type="ChEBI" id="CHEBI:58210"/>
        <dbReference type="ChEBI" id="CHEBI:456216"/>
        <dbReference type="EC" id="2.7.1.26"/>
    </reaction>
</comment>
<dbReference type="Proteomes" id="UP000267187">
    <property type="component" value="Unassembled WGS sequence"/>
</dbReference>
<dbReference type="Gene3D" id="2.40.30.30">
    <property type="entry name" value="Riboflavin kinase-like"/>
    <property type="match status" value="1"/>
</dbReference>
<keyword evidence="5 15" id="KW-0288">FMN</keyword>
<dbReference type="SUPFAM" id="SSF82114">
    <property type="entry name" value="Riboflavin kinase-like"/>
    <property type="match status" value="1"/>
</dbReference>
<dbReference type="GO" id="GO:0008531">
    <property type="term" value="F:riboflavin kinase activity"/>
    <property type="evidence" value="ECO:0007669"/>
    <property type="project" value="UniProtKB-UniRule"/>
</dbReference>
<comment type="similarity">
    <text evidence="15">Belongs to the ribF family.</text>
</comment>
<dbReference type="InterPro" id="IPR002606">
    <property type="entry name" value="Riboflavin_kinase_bac"/>
</dbReference>
<evidence type="ECO:0000313" key="17">
    <source>
        <dbReference type="EMBL" id="RMA78401.1"/>
    </source>
</evidence>
<evidence type="ECO:0000256" key="1">
    <source>
        <dbReference type="ARBA" id="ARBA00002121"/>
    </source>
</evidence>
<dbReference type="NCBIfam" id="NF004163">
    <property type="entry name" value="PRK05627.1-6"/>
    <property type="match status" value="1"/>
</dbReference>
<evidence type="ECO:0000256" key="7">
    <source>
        <dbReference type="ARBA" id="ARBA00022695"/>
    </source>
</evidence>
<evidence type="ECO:0000256" key="14">
    <source>
        <dbReference type="ARBA" id="ARBA00049494"/>
    </source>
</evidence>
<proteinExistence type="inferred from homology"/>
<protein>
    <recommendedName>
        <fullName evidence="15">Riboflavin biosynthesis protein</fullName>
    </recommendedName>
    <domain>
        <recommendedName>
            <fullName evidence="15">Riboflavin kinase</fullName>
            <ecNumber evidence="15">2.7.1.26</ecNumber>
        </recommendedName>
        <alternativeName>
            <fullName evidence="15">Flavokinase</fullName>
        </alternativeName>
    </domain>
    <domain>
        <recommendedName>
            <fullName evidence="15">FMN adenylyltransferase</fullName>
            <ecNumber evidence="15">2.7.7.2</ecNumber>
        </recommendedName>
        <alternativeName>
            <fullName evidence="15">FAD pyrophosphorylase</fullName>
        </alternativeName>
        <alternativeName>
            <fullName evidence="15">FAD synthase</fullName>
        </alternativeName>
    </domain>
</protein>
<dbReference type="OrthoDB" id="9803667at2"/>